<evidence type="ECO:0000259" key="4">
    <source>
        <dbReference type="Pfam" id="PF20257"/>
    </source>
</evidence>
<proteinExistence type="inferred from homology"/>
<gene>
    <name evidence="5" type="ORF">DDZ15_13270</name>
</gene>
<dbReference type="SUPFAM" id="SSF102522">
    <property type="entry name" value="Bacterial fluorinating enzyme, N-terminal domain"/>
    <property type="match status" value="1"/>
</dbReference>
<feature type="domain" description="S-adenosyl-l-methionine hydroxide adenosyltransferase C-terminal" evidence="4">
    <location>
        <begin position="174"/>
        <end position="258"/>
    </location>
</feature>
<dbReference type="PANTHER" id="PTHR35092:SF1">
    <property type="entry name" value="CHLORINASE MJ1651"/>
    <property type="match status" value="1"/>
</dbReference>
<accession>A0A316TME0</accession>
<protein>
    <recommendedName>
        <fullName evidence="7">Adenosyl-chloride synthase</fullName>
    </recommendedName>
</protein>
<dbReference type="Pfam" id="PF01887">
    <property type="entry name" value="SAM_HAT_N"/>
    <property type="match status" value="1"/>
</dbReference>
<evidence type="ECO:0008006" key="7">
    <source>
        <dbReference type="Google" id="ProtNLM"/>
    </source>
</evidence>
<dbReference type="PIRSF" id="PIRSF006779">
    <property type="entry name" value="UCP006779"/>
    <property type="match status" value="1"/>
</dbReference>
<sequence>MQHSSIITLTTDFGLQDHYVSAMKGVILSISENVRFVDVSHQIPPQDIMAAAWVVRNSSVYFPSGTIHLVVVDPGVGTNRDPVALKIKNQIFVGPDNGIFSLIADEFDYEAWKLTNQDYWARNPSNTFHGRDLFSPVAAHIANGVPLNKLGERITKLVTYRWAVPITDSDGVQGWIIHIDRFGNLVSNIPEEMIRDTIGQSRFRIYVGNTILNEIVTTFDSVPDGEPVAYIGSSGTLEIAINKGNAKEMLGVQKGAQISIFIQK</sequence>
<dbReference type="Gene3D" id="3.40.50.10790">
    <property type="entry name" value="S-adenosyl-l-methionine hydroxide adenosyltransferase, N-terminal"/>
    <property type="match status" value="1"/>
</dbReference>
<dbReference type="SUPFAM" id="SSF101852">
    <property type="entry name" value="Bacterial fluorinating enzyme, C-terminal domain"/>
    <property type="match status" value="1"/>
</dbReference>
<dbReference type="InterPro" id="IPR046470">
    <property type="entry name" value="SAM_HAT_C"/>
</dbReference>
<dbReference type="EMBL" id="QGGB01000009">
    <property type="protein sequence ID" value="PWN05570.1"/>
    <property type="molecule type" value="Genomic_DNA"/>
</dbReference>
<feature type="domain" description="S-adenosyl-l-methionine hydroxide adenosyltransferase N-terminal" evidence="3">
    <location>
        <begin position="7"/>
        <end position="151"/>
    </location>
</feature>
<dbReference type="OrthoDB" id="9792195at2"/>
<dbReference type="InterPro" id="IPR023228">
    <property type="entry name" value="SAM_OH_AdoTrfase_N_sf"/>
</dbReference>
<reference evidence="5 6" key="1">
    <citation type="submission" date="2018-05" db="EMBL/GenBank/DDBJ databases">
        <title>Rhodohalobacter halophilus gen. nov., sp. nov., a moderately halophilic member of the family Balneolaceae.</title>
        <authorList>
            <person name="Liu Z.-W."/>
        </authorList>
    </citation>
    <scope>NUCLEOTIDE SEQUENCE [LARGE SCALE GENOMIC DNA]</scope>
    <source>
        <strain evidence="5 6">8A47</strain>
    </source>
</reference>
<keyword evidence="1" id="KW-0949">S-adenosyl-L-methionine</keyword>
<dbReference type="AlphaFoldDB" id="A0A316TME0"/>
<dbReference type="InterPro" id="IPR046469">
    <property type="entry name" value="SAM_HAT_N"/>
</dbReference>
<organism evidence="5 6">
    <name type="scientific">Rhodohalobacter mucosus</name>
    <dbReference type="NCBI Taxonomy" id="2079485"/>
    <lineage>
        <taxon>Bacteria</taxon>
        <taxon>Pseudomonadati</taxon>
        <taxon>Balneolota</taxon>
        <taxon>Balneolia</taxon>
        <taxon>Balneolales</taxon>
        <taxon>Balneolaceae</taxon>
        <taxon>Rhodohalobacter</taxon>
    </lineage>
</organism>
<evidence type="ECO:0000313" key="5">
    <source>
        <dbReference type="EMBL" id="PWN05570.1"/>
    </source>
</evidence>
<dbReference type="InterPro" id="IPR002747">
    <property type="entry name" value="SAM_OH_AdoTrfase"/>
</dbReference>
<dbReference type="InterPro" id="IPR023227">
    <property type="entry name" value="SAM_OH_AdoTrfase_C_sf"/>
</dbReference>
<dbReference type="Gene3D" id="2.40.30.90">
    <property type="entry name" value="Bacterial fluorinating enzyme like"/>
    <property type="match status" value="1"/>
</dbReference>
<name>A0A316TME0_9BACT</name>
<comment type="caution">
    <text evidence="5">The sequence shown here is derived from an EMBL/GenBank/DDBJ whole genome shotgun (WGS) entry which is preliminary data.</text>
</comment>
<evidence type="ECO:0000313" key="6">
    <source>
        <dbReference type="Proteomes" id="UP000245533"/>
    </source>
</evidence>
<keyword evidence="6" id="KW-1185">Reference proteome</keyword>
<dbReference type="RefSeq" id="WP_109647598.1">
    <property type="nucleotide sequence ID" value="NZ_QGGB01000009.1"/>
</dbReference>
<evidence type="ECO:0000256" key="2">
    <source>
        <dbReference type="ARBA" id="ARBA00024035"/>
    </source>
</evidence>
<evidence type="ECO:0000256" key="1">
    <source>
        <dbReference type="ARBA" id="ARBA00022691"/>
    </source>
</evidence>
<dbReference type="Proteomes" id="UP000245533">
    <property type="component" value="Unassembled WGS sequence"/>
</dbReference>
<dbReference type="Pfam" id="PF20257">
    <property type="entry name" value="SAM_HAT_C"/>
    <property type="match status" value="1"/>
</dbReference>
<comment type="similarity">
    <text evidence="2">Belongs to the SAM hydrolase / SAM-dependent halogenase family.</text>
</comment>
<dbReference type="PANTHER" id="PTHR35092">
    <property type="entry name" value="CHLORINASE MJ1651"/>
    <property type="match status" value="1"/>
</dbReference>
<evidence type="ECO:0000259" key="3">
    <source>
        <dbReference type="Pfam" id="PF01887"/>
    </source>
</evidence>